<comment type="catalytic activity">
    <reaction evidence="1 8">
        <text>Release of N-terminal amino acids, preferentially methionine, from peptides and arylamides.</text>
        <dbReference type="EC" id="3.4.11.18"/>
    </reaction>
</comment>
<dbReference type="SUPFAM" id="SSF55920">
    <property type="entry name" value="Creatinase/aminopeptidase"/>
    <property type="match status" value="1"/>
</dbReference>
<proteinExistence type="inferred from homology"/>
<organism evidence="11 12">
    <name type="scientific">Candidatus Altarchaeum hamiconexum</name>
    <dbReference type="NCBI Taxonomy" id="1803513"/>
    <lineage>
        <taxon>Archaea</taxon>
        <taxon>Candidatus Altarchaeota</taxon>
        <taxon>Candidatus Altiarchaeia</taxon>
        <taxon>Candidatus Altarchaeales</taxon>
        <taxon>Candidatus Altarchaeaceae</taxon>
        <taxon>Candidatus Altarchaeum</taxon>
    </lineage>
</organism>
<keyword evidence="6 8" id="KW-0479">Metal-binding</keyword>
<evidence type="ECO:0000256" key="3">
    <source>
        <dbReference type="ARBA" id="ARBA00001954"/>
    </source>
</evidence>
<dbReference type="Proteomes" id="UP000768163">
    <property type="component" value="Unassembled WGS sequence"/>
</dbReference>
<comment type="cofactor">
    <cofactor evidence="2">
        <name>Mn(2+)</name>
        <dbReference type="ChEBI" id="CHEBI:29035"/>
    </cofactor>
</comment>
<dbReference type="InterPro" id="IPR001714">
    <property type="entry name" value="Pept_M24_MAP"/>
</dbReference>
<dbReference type="InterPro" id="IPR050247">
    <property type="entry name" value="Met_Aminopeptidase_Type2"/>
</dbReference>
<comment type="cofactor">
    <cofactor evidence="3">
        <name>Fe(2+)</name>
        <dbReference type="ChEBI" id="CHEBI:29033"/>
    </cofactor>
</comment>
<dbReference type="Gene3D" id="1.10.10.10">
    <property type="entry name" value="Winged helix-like DNA-binding domain superfamily/Winged helix DNA-binding domain"/>
    <property type="match status" value="1"/>
</dbReference>
<evidence type="ECO:0000313" key="12">
    <source>
        <dbReference type="Proteomes" id="UP000738826"/>
    </source>
</evidence>
<feature type="domain" description="Peptidase M24" evidence="9">
    <location>
        <begin position="8"/>
        <end position="196"/>
    </location>
</feature>
<dbReference type="GO" id="GO:0046872">
    <property type="term" value="F:metal ion binding"/>
    <property type="evidence" value="ECO:0007669"/>
    <property type="project" value="UniProtKB-KW"/>
</dbReference>
<evidence type="ECO:0000256" key="5">
    <source>
        <dbReference type="ARBA" id="ARBA00022670"/>
    </source>
</evidence>
<dbReference type="InterPro" id="IPR036005">
    <property type="entry name" value="Creatinase/aminopeptidase-like"/>
</dbReference>
<evidence type="ECO:0000256" key="2">
    <source>
        <dbReference type="ARBA" id="ARBA00001936"/>
    </source>
</evidence>
<dbReference type="PANTHER" id="PTHR45777">
    <property type="entry name" value="METHIONINE AMINOPEPTIDASE 2"/>
    <property type="match status" value="1"/>
</dbReference>
<keyword evidence="4 8" id="KW-0031">Aminopeptidase</keyword>
<evidence type="ECO:0000256" key="1">
    <source>
        <dbReference type="ARBA" id="ARBA00000294"/>
    </source>
</evidence>
<dbReference type="InterPro" id="IPR036390">
    <property type="entry name" value="WH_DNA-bd_sf"/>
</dbReference>
<protein>
    <recommendedName>
        <fullName evidence="8">Methionine aminopeptidase</fullName>
        <ecNumber evidence="8">3.4.11.18</ecNumber>
    </recommendedName>
</protein>
<evidence type="ECO:0000256" key="8">
    <source>
        <dbReference type="RuleBase" id="RU003653"/>
    </source>
</evidence>
<sequence>MEQQVLEKYIESGKIAKEVVEWSKNLIRPDAKILDVVETIEGRIKEKNAQIAFPVNISINSIAAHSTPAWNDVSVIGESVVKIDIGVAVEGYIADIAYTVDLTGKYAKMLDANKAALENALKILKPNLKISEIGKVIEETIKSYGYKPIENLTGHQIAQYVLHAGLSIPNVHINSNQTLTEDMVIAIEPFVTNGIGTVIETNKCEIYSLMQIKPVRMTEERNLLKDIEARKSMPFAKRWFSRTIKETNLNLILQDMVNRNIIRKHRMFREKSDGIVSQFEHTVIITKDGAVITTL</sequence>
<dbReference type="PANTHER" id="PTHR45777:SF2">
    <property type="entry name" value="METHIONINE AMINOPEPTIDASE 2"/>
    <property type="match status" value="1"/>
</dbReference>
<keyword evidence="5 8" id="KW-0645">Protease</keyword>
<dbReference type="InterPro" id="IPR036388">
    <property type="entry name" value="WH-like_DNA-bd_sf"/>
</dbReference>
<dbReference type="Proteomes" id="UP000738826">
    <property type="component" value="Unassembled WGS sequence"/>
</dbReference>
<evidence type="ECO:0000256" key="7">
    <source>
        <dbReference type="ARBA" id="ARBA00022801"/>
    </source>
</evidence>
<keyword evidence="7 11" id="KW-0378">Hydrolase</keyword>
<comment type="function">
    <text evidence="8">Removes the N-terminal methionine from nascent proteins. The N-terminal methionine is often cleaved when the second residue in the primary sequence is small and uncharged (Met-Ala-, Cys, Gly, Pro, Ser, Thr, or Val).</text>
</comment>
<evidence type="ECO:0000259" key="9">
    <source>
        <dbReference type="Pfam" id="PF00557"/>
    </source>
</evidence>
<comment type="cofactor">
    <cofactor evidence="8">
        <name>Co(2+)</name>
        <dbReference type="ChEBI" id="CHEBI:48828"/>
    </cofactor>
    <cofactor evidence="8">
        <name>Zn(2+)</name>
        <dbReference type="ChEBI" id="CHEBI:29105"/>
    </cofactor>
    <cofactor evidence="8">
        <name>Mn(2+)</name>
        <dbReference type="ChEBI" id="CHEBI:29035"/>
    </cofactor>
    <cofactor evidence="8">
        <name>Fe(2+)</name>
        <dbReference type="ChEBI" id="CHEBI:29033"/>
    </cofactor>
    <text evidence="8">Binds 2 divalent metal cations per subunit. Has a high-affinity and a low affinity metal-binding site. The true nature of the physiological cofactor is under debate. The enzyme is active with cobalt, zinc, manganese or divalent iron ions.</text>
</comment>
<evidence type="ECO:0000256" key="4">
    <source>
        <dbReference type="ARBA" id="ARBA00022438"/>
    </source>
</evidence>
<dbReference type="GO" id="GO:0005737">
    <property type="term" value="C:cytoplasm"/>
    <property type="evidence" value="ECO:0007669"/>
    <property type="project" value="TreeGrafter"/>
</dbReference>
<dbReference type="SUPFAM" id="SSF46785">
    <property type="entry name" value="Winged helix' DNA-binding domain"/>
    <property type="match status" value="1"/>
</dbReference>
<evidence type="ECO:0000313" key="10">
    <source>
        <dbReference type="EMBL" id="NCN65551.1"/>
    </source>
</evidence>
<comment type="caution">
    <text evidence="11">The sequence shown here is derived from an EMBL/GenBank/DDBJ whole genome shotgun (WGS) entry which is preliminary data.</text>
</comment>
<dbReference type="PRINTS" id="PR00599">
    <property type="entry name" value="MAPEPTIDASE"/>
</dbReference>
<name>A0A8J8CF94_9ARCH</name>
<dbReference type="EC" id="3.4.11.18" evidence="8"/>
<dbReference type="InterPro" id="IPR000994">
    <property type="entry name" value="Pept_M24"/>
</dbReference>
<reference evidence="11" key="1">
    <citation type="submission" date="2019-11" db="EMBL/GenBank/DDBJ databases">
        <title>Lipid analysis of CO2-rich subsurface aquifers suggests an autotrophy-based deep biosphere with lysolipids enriched in CPR bacteria.</title>
        <authorList>
            <person name="Probst A.J."/>
            <person name="Elling F.J."/>
            <person name="Castelle C.J."/>
            <person name="Zhu Q."/>
            <person name="Elvert M."/>
            <person name="Birarda G."/>
            <person name="Holman H.-Y."/>
            <person name="Lane K.R."/>
            <person name="Ladd B."/>
            <person name="Ryan M.C."/>
            <person name="Woyke T."/>
            <person name="Hinrichs K.-U."/>
            <person name="Banfield J.F."/>
        </authorList>
    </citation>
    <scope>NUCLEOTIDE SEQUENCE</scope>
    <source>
        <strain evidence="10">CG_2015-01_33_1645</strain>
        <strain evidence="11">CG_2015-04_33_537</strain>
    </source>
</reference>
<accession>A0A8J8CF94</accession>
<dbReference type="GO" id="GO:0004239">
    <property type="term" value="F:initiator methionyl aminopeptidase activity"/>
    <property type="evidence" value="ECO:0007669"/>
    <property type="project" value="UniProtKB-EC"/>
</dbReference>
<dbReference type="EMBL" id="JAACQH010000003">
    <property type="protein sequence ID" value="NCS90828.1"/>
    <property type="molecule type" value="Genomic_DNA"/>
</dbReference>
<dbReference type="EMBL" id="JAACVF010000162">
    <property type="protein sequence ID" value="NCN65551.1"/>
    <property type="molecule type" value="Genomic_DNA"/>
</dbReference>
<dbReference type="GO" id="GO:0006508">
    <property type="term" value="P:proteolysis"/>
    <property type="evidence" value="ECO:0007669"/>
    <property type="project" value="UniProtKB-KW"/>
</dbReference>
<dbReference type="NCBIfam" id="TIGR00501">
    <property type="entry name" value="met_pdase_II"/>
    <property type="match status" value="1"/>
</dbReference>
<dbReference type="AlphaFoldDB" id="A0A8J8CF94"/>
<dbReference type="GO" id="GO:0070006">
    <property type="term" value="F:metalloaminopeptidase activity"/>
    <property type="evidence" value="ECO:0007669"/>
    <property type="project" value="InterPro"/>
</dbReference>
<evidence type="ECO:0000256" key="6">
    <source>
        <dbReference type="ARBA" id="ARBA00022723"/>
    </source>
</evidence>
<evidence type="ECO:0000313" key="11">
    <source>
        <dbReference type="EMBL" id="NCS90828.1"/>
    </source>
</evidence>
<dbReference type="InterPro" id="IPR002468">
    <property type="entry name" value="Pept_M24A_MAP2"/>
</dbReference>
<comment type="similarity">
    <text evidence="8">Belongs to the peptidase M24A family.</text>
</comment>
<dbReference type="Gene3D" id="3.90.230.10">
    <property type="entry name" value="Creatinase/methionine aminopeptidase superfamily"/>
    <property type="match status" value="1"/>
</dbReference>
<dbReference type="Pfam" id="PF00557">
    <property type="entry name" value="Peptidase_M24"/>
    <property type="match status" value="1"/>
</dbReference>
<gene>
    <name evidence="11" type="ORF">GW779_00165</name>
    <name evidence="10" type="ORF">GW910_05800</name>
</gene>